<feature type="region of interest" description="Disordered" evidence="6">
    <location>
        <begin position="577"/>
        <end position="598"/>
    </location>
</feature>
<evidence type="ECO:0000256" key="3">
    <source>
        <dbReference type="ARBA" id="ARBA00023015"/>
    </source>
</evidence>
<comment type="caution">
    <text evidence="8">The sequence shown here is derived from an EMBL/GenBank/DDBJ whole genome shotgun (WGS) entry which is preliminary data.</text>
</comment>
<dbReference type="InterPro" id="IPR002078">
    <property type="entry name" value="Sigma_54_int"/>
</dbReference>
<dbReference type="InterPro" id="IPR025662">
    <property type="entry name" value="Sigma_54_int_dom_ATP-bd_1"/>
</dbReference>
<evidence type="ECO:0000256" key="2">
    <source>
        <dbReference type="ARBA" id="ARBA00022840"/>
    </source>
</evidence>
<evidence type="ECO:0000256" key="6">
    <source>
        <dbReference type="SAM" id="MobiDB-lite"/>
    </source>
</evidence>
<keyword evidence="3" id="KW-0805">Transcription regulation</keyword>
<dbReference type="PROSITE" id="PS00688">
    <property type="entry name" value="SIGMA54_INTERACT_3"/>
    <property type="match status" value="1"/>
</dbReference>
<dbReference type="SUPFAM" id="SSF52540">
    <property type="entry name" value="P-loop containing nucleoside triphosphate hydrolases"/>
    <property type="match status" value="1"/>
</dbReference>
<dbReference type="GO" id="GO:0005524">
    <property type="term" value="F:ATP binding"/>
    <property type="evidence" value="ECO:0007669"/>
    <property type="project" value="UniProtKB-KW"/>
</dbReference>
<dbReference type="Gene3D" id="3.40.50.300">
    <property type="entry name" value="P-loop containing nucleotide triphosphate hydrolases"/>
    <property type="match status" value="1"/>
</dbReference>
<evidence type="ECO:0000256" key="5">
    <source>
        <dbReference type="ARBA" id="ARBA00023163"/>
    </source>
</evidence>
<dbReference type="EMBL" id="JAJEQR010000009">
    <property type="protein sequence ID" value="MCC2230197.1"/>
    <property type="molecule type" value="Genomic_DNA"/>
</dbReference>
<dbReference type="InterPro" id="IPR025943">
    <property type="entry name" value="Sigma_54_int_dom_ATP-bd_2"/>
</dbReference>
<gene>
    <name evidence="8" type="ORF">LKD81_04165</name>
</gene>
<dbReference type="Pfam" id="PF25601">
    <property type="entry name" value="AAA_lid_14"/>
    <property type="match status" value="1"/>
</dbReference>
<dbReference type="SMART" id="SM00382">
    <property type="entry name" value="AAA"/>
    <property type="match status" value="1"/>
</dbReference>
<dbReference type="InterPro" id="IPR002197">
    <property type="entry name" value="HTH_Fis"/>
</dbReference>
<organism evidence="8 9">
    <name type="scientific">Hominifimenecus microfluidus</name>
    <dbReference type="NCBI Taxonomy" id="2885348"/>
    <lineage>
        <taxon>Bacteria</taxon>
        <taxon>Bacillati</taxon>
        <taxon>Bacillota</taxon>
        <taxon>Clostridia</taxon>
        <taxon>Lachnospirales</taxon>
        <taxon>Lachnospiraceae</taxon>
        <taxon>Hominifimenecus</taxon>
    </lineage>
</organism>
<dbReference type="PROSITE" id="PS00675">
    <property type="entry name" value="SIGMA54_INTERACT_1"/>
    <property type="match status" value="1"/>
</dbReference>
<proteinExistence type="predicted"/>
<evidence type="ECO:0000313" key="9">
    <source>
        <dbReference type="Proteomes" id="UP001198182"/>
    </source>
</evidence>
<evidence type="ECO:0000313" key="8">
    <source>
        <dbReference type="EMBL" id="MCC2230197.1"/>
    </source>
</evidence>
<dbReference type="RefSeq" id="WP_308452906.1">
    <property type="nucleotide sequence ID" value="NZ_JAJEQR010000009.1"/>
</dbReference>
<keyword evidence="2" id="KW-0067">ATP-binding</keyword>
<dbReference type="Gene3D" id="1.10.8.60">
    <property type="match status" value="1"/>
</dbReference>
<dbReference type="PROSITE" id="PS00676">
    <property type="entry name" value="SIGMA54_INTERACT_2"/>
    <property type="match status" value="1"/>
</dbReference>
<dbReference type="Pfam" id="PF00158">
    <property type="entry name" value="Sigma54_activat"/>
    <property type="match status" value="1"/>
</dbReference>
<dbReference type="Pfam" id="PF06506">
    <property type="entry name" value="PrpR_N"/>
    <property type="match status" value="1"/>
</dbReference>
<dbReference type="GO" id="GO:0006355">
    <property type="term" value="P:regulation of DNA-templated transcription"/>
    <property type="evidence" value="ECO:0007669"/>
    <property type="project" value="InterPro"/>
</dbReference>
<dbReference type="FunFam" id="3.40.50.300:FF:000006">
    <property type="entry name" value="DNA-binding transcriptional regulator NtrC"/>
    <property type="match status" value="1"/>
</dbReference>
<reference evidence="8" key="1">
    <citation type="submission" date="2021-10" db="EMBL/GenBank/DDBJ databases">
        <title>Anaerobic single-cell dispensing facilitates the cultivation of human gut bacteria.</title>
        <authorList>
            <person name="Afrizal A."/>
        </authorList>
    </citation>
    <scope>NUCLEOTIDE SEQUENCE</scope>
    <source>
        <strain evidence="8">CLA-AA-H215</strain>
    </source>
</reference>
<dbReference type="Gene3D" id="3.40.50.10660">
    <property type="entry name" value="PrpR receptor domain-like"/>
    <property type="match status" value="1"/>
</dbReference>
<dbReference type="Pfam" id="PF02954">
    <property type="entry name" value="HTH_8"/>
    <property type="match status" value="1"/>
</dbReference>
<dbReference type="GO" id="GO:0043565">
    <property type="term" value="F:sequence-specific DNA binding"/>
    <property type="evidence" value="ECO:0007669"/>
    <property type="project" value="InterPro"/>
</dbReference>
<dbReference type="InterPro" id="IPR009057">
    <property type="entry name" value="Homeodomain-like_sf"/>
</dbReference>
<sequence>MENREHLKEKKIAIITSDLQGSEAVRQVLHTMHITCPVIYSGLGALPSTAKEQVRRGAGVIIAFGMFAKIVRQNVDVPVIMVDICPEDVLDGILKAAELGQRIAIVGFRKVLHDVFRIRSLLNVELLDIPTVMPEELPEVIAGLKKDDVLVGGYYQADLARQYGISCVVLKPRYEEIRKAISMACSYLEGQDSTQTAEPFNAAESSVYASITVDRFGSIIMMNRLASEYLGVSQLTAVSFSMEDVCPQFTRVKDVIANHRSYMNQITKIDEKTFLYHAEPVVNGEELQGVTVTFQDVNTVLRAEASIRRKLTVPSNQAQYSLDQIFGRSASMTQVLRLALKYASVEETVLILGETGVGKELFAQGIHQASARKKGPFVAINCASLPESILESELFGYVKGAFTGADRDGKRGLFEQAHTGTIFLDEIGEIPMGIQGKLLRVLQERTIRRVGGEKSTPVDIRVIAATNRDLVCMVKEGNFRSDLYFRINVLGLKIPPLRERRDDIVPLAEEFLAEASVRNHRVYYFSEEAEDLLREYSWPGNIRELQNMVRRLTVISDEEEIGGGLIRDYIAENRRLTEPEEDSGGACHQNSRKEKSCPADILDSRTSYTLEEALAAAGNNRKKAAELMGVSRATFYRMLEREAAAGKNIGVTEP</sequence>
<keyword evidence="5" id="KW-0804">Transcription</keyword>
<dbReference type="AlphaFoldDB" id="A0AAE3JEX1"/>
<dbReference type="SUPFAM" id="SSF159800">
    <property type="entry name" value="PrpR receptor domain-like"/>
    <property type="match status" value="1"/>
</dbReference>
<dbReference type="Proteomes" id="UP001198182">
    <property type="component" value="Unassembled WGS sequence"/>
</dbReference>
<evidence type="ECO:0000256" key="4">
    <source>
        <dbReference type="ARBA" id="ARBA00023125"/>
    </source>
</evidence>
<dbReference type="InterPro" id="IPR010524">
    <property type="entry name" value="Sig_transdc_resp-reg_PrpR_N"/>
</dbReference>
<keyword evidence="4" id="KW-0238">DNA-binding</keyword>
<dbReference type="InterPro" id="IPR025944">
    <property type="entry name" value="Sigma_54_int_dom_CS"/>
</dbReference>
<dbReference type="InterPro" id="IPR058031">
    <property type="entry name" value="AAA_lid_NorR"/>
</dbReference>
<dbReference type="GO" id="GO:0000156">
    <property type="term" value="F:phosphorelay response regulator activity"/>
    <property type="evidence" value="ECO:0007669"/>
    <property type="project" value="InterPro"/>
</dbReference>
<keyword evidence="9" id="KW-1185">Reference proteome</keyword>
<accession>A0AAE3JEX1</accession>
<evidence type="ECO:0000259" key="7">
    <source>
        <dbReference type="PROSITE" id="PS50045"/>
    </source>
</evidence>
<keyword evidence="1" id="KW-0547">Nucleotide-binding</keyword>
<dbReference type="PANTHER" id="PTHR32071">
    <property type="entry name" value="TRANSCRIPTIONAL REGULATORY PROTEIN"/>
    <property type="match status" value="1"/>
</dbReference>
<dbReference type="InterPro" id="IPR003593">
    <property type="entry name" value="AAA+_ATPase"/>
</dbReference>
<protein>
    <submittedName>
        <fullName evidence="8">Sigma 54-interacting transcriptional regulator</fullName>
    </submittedName>
</protein>
<dbReference type="Gene3D" id="3.30.450.20">
    <property type="entry name" value="PAS domain"/>
    <property type="match status" value="1"/>
</dbReference>
<dbReference type="InterPro" id="IPR027417">
    <property type="entry name" value="P-loop_NTPase"/>
</dbReference>
<name>A0AAE3JEX1_9FIRM</name>
<evidence type="ECO:0000256" key="1">
    <source>
        <dbReference type="ARBA" id="ARBA00022741"/>
    </source>
</evidence>
<dbReference type="SUPFAM" id="SSF46689">
    <property type="entry name" value="Homeodomain-like"/>
    <property type="match status" value="1"/>
</dbReference>
<feature type="domain" description="Sigma-54 factor interaction" evidence="7">
    <location>
        <begin position="325"/>
        <end position="554"/>
    </location>
</feature>
<dbReference type="PRINTS" id="PR01590">
    <property type="entry name" value="HTHFIS"/>
</dbReference>
<dbReference type="PANTHER" id="PTHR32071:SF57">
    <property type="entry name" value="C4-DICARBOXYLATE TRANSPORT TRANSCRIPTIONAL REGULATORY PROTEIN DCTD"/>
    <property type="match status" value="1"/>
</dbReference>
<dbReference type="PROSITE" id="PS50045">
    <property type="entry name" value="SIGMA54_INTERACT_4"/>
    <property type="match status" value="1"/>
</dbReference>
<dbReference type="Gene3D" id="1.10.10.60">
    <property type="entry name" value="Homeodomain-like"/>
    <property type="match status" value="1"/>
</dbReference>
<dbReference type="CDD" id="cd00009">
    <property type="entry name" value="AAA"/>
    <property type="match status" value="1"/>
</dbReference>